<dbReference type="GO" id="GO:0008239">
    <property type="term" value="F:dipeptidyl-peptidase activity"/>
    <property type="evidence" value="ECO:0007669"/>
    <property type="project" value="TreeGrafter"/>
</dbReference>
<dbReference type="Gene3D" id="3.40.50.1820">
    <property type="entry name" value="alpha/beta hydrolase"/>
    <property type="match status" value="2"/>
</dbReference>
<keyword evidence="7" id="KW-1185">Reference proteome</keyword>
<comment type="similarity">
    <text evidence="1">Belongs to the peptidase S28 family.</text>
</comment>
<gene>
    <name evidence="6" type="ORF">K431DRAFT_281853</name>
</gene>
<reference evidence="6" key="1">
    <citation type="journal article" date="2020" name="Stud. Mycol.">
        <title>101 Dothideomycetes genomes: a test case for predicting lifestyles and emergence of pathogens.</title>
        <authorList>
            <person name="Haridas S."/>
            <person name="Albert R."/>
            <person name="Binder M."/>
            <person name="Bloem J."/>
            <person name="Labutti K."/>
            <person name="Salamov A."/>
            <person name="Andreopoulos B."/>
            <person name="Baker S."/>
            <person name="Barry K."/>
            <person name="Bills G."/>
            <person name="Bluhm B."/>
            <person name="Cannon C."/>
            <person name="Castanera R."/>
            <person name="Culley D."/>
            <person name="Daum C."/>
            <person name="Ezra D."/>
            <person name="Gonzalez J."/>
            <person name="Henrissat B."/>
            <person name="Kuo A."/>
            <person name="Liang C."/>
            <person name="Lipzen A."/>
            <person name="Lutzoni F."/>
            <person name="Magnuson J."/>
            <person name="Mondo S."/>
            <person name="Nolan M."/>
            <person name="Ohm R."/>
            <person name="Pangilinan J."/>
            <person name="Park H.-J."/>
            <person name="Ramirez L."/>
            <person name="Alfaro M."/>
            <person name="Sun H."/>
            <person name="Tritt A."/>
            <person name="Yoshinaga Y."/>
            <person name="Zwiers L.-H."/>
            <person name="Turgeon B."/>
            <person name="Goodwin S."/>
            <person name="Spatafora J."/>
            <person name="Crous P."/>
            <person name="Grigoriev I."/>
        </authorList>
    </citation>
    <scope>NUCLEOTIDE SEQUENCE</scope>
    <source>
        <strain evidence="6">CBS 116435</strain>
    </source>
</reference>
<dbReference type="Proteomes" id="UP000799441">
    <property type="component" value="Unassembled WGS sequence"/>
</dbReference>
<dbReference type="GO" id="GO:0070008">
    <property type="term" value="F:serine-type exopeptidase activity"/>
    <property type="evidence" value="ECO:0007669"/>
    <property type="project" value="InterPro"/>
</dbReference>
<dbReference type="PANTHER" id="PTHR11010:SF117">
    <property type="entry name" value="SERINE PROTEASE 16"/>
    <property type="match status" value="1"/>
</dbReference>
<evidence type="ECO:0000256" key="3">
    <source>
        <dbReference type="ARBA" id="ARBA00022729"/>
    </source>
</evidence>
<evidence type="ECO:0000313" key="6">
    <source>
        <dbReference type="EMBL" id="KAF2724423.1"/>
    </source>
</evidence>
<dbReference type="InterPro" id="IPR008758">
    <property type="entry name" value="Peptidase_S28"/>
</dbReference>
<evidence type="ECO:0000313" key="7">
    <source>
        <dbReference type="Proteomes" id="UP000799441"/>
    </source>
</evidence>
<dbReference type="OrthoDB" id="1735038at2759"/>
<keyword evidence="4" id="KW-0378">Hydrolase</keyword>
<proteinExistence type="inferred from homology"/>
<name>A0A9P4UT64_9PEZI</name>
<dbReference type="GO" id="GO:0004180">
    <property type="term" value="F:carboxypeptidase activity"/>
    <property type="evidence" value="ECO:0007669"/>
    <property type="project" value="UniProtKB-KW"/>
</dbReference>
<dbReference type="GO" id="GO:0006508">
    <property type="term" value="P:proteolysis"/>
    <property type="evidence" value="ECO:0007669"/>
    <property type="project" value="UniProtKB-KW"/>
</dbReference>
<evidence type="ECO:0000256" key="5">
    <source>
        <dbReference type="ARBA" id="ARBA00023180"/>
    </source>
</evidence>
<dbReference type="EMBL" id="MU003771">
    <property type="protein sequence ID" value="KAF2724423.1"/>
    <property type="molecule type" value="Genomic_DNA"/>
</dbReference>
<dbReference type="Pfam" id="PF05577">
    <property type="entry name" value="Peptidase_S28"/>
    <property type="match status" value="1"/>
</dbReference>
<protein>
    <submittedName>
        <fullName evidence="6">Serine carboxypeptidase</fullName>
    </submittedName>
</protein>
<keyword evidence="2" id="KW-0645">Protease</keyword>
<sequence>MGSRKTVGQLRQEHVAKALRKRDDYDPNLLYPTYNISAPVDYFHNESKYEPHSDETFPLRYWFDATHYKPGGPVIVLQSGETDGTNRLPYLQKGILHQLAETTHGIGVVLEHRYYGESWPTDDLSTESLRFLTTQQALADQAYFAKNVRFPGLEEHGDLSPHTTAWLAYGGSYAGAFVAFLRVLYPDVYFGAISSSGVTKAIYDYWEYFSPIAEHAPSACVASQRLLTNVVDNILLGEDDSTKQSLKKAFGMGNLTHNDDFANQLSYGITGWQSLNWDPAVGANDFYEYCDNITSIKLIYPDTSSLRSTAASLVEKSGYGHNRTLTTQLLNYIGYMNLTAVAPCTESGATQDECFTVHNATFYEQDGLDQTWRSWPYQYCSEWGYLQTGSGVPEDELPLISRLIDIEYSSIVCRDAFNITEPSDVEVINQYGGYDISYPRLAIVDGDWDPWKPATPHAFEQGAKQRTSTASKPFILIDAAVHHWDENGLFPNQTTADLPPSRIRDSQAIEAMFVQEWMAEWQLECLSTSSCKGLRAFVKDLKA</sequence>
<evidence type="ECO:0000256" key="2">
    <source>
        <dbReference type="ARBA" id="ARBA00022670"/>
    </source>
</evidence>
<evidence type="ECO:0000256" key="4">
    <source>
        <dbReference type="ARBA" id="ARBA00022801"/>
    </source>
</evidence>
<dbReference type="FunFam" id="3.40.50.1820:FF:000251">
    <property type="entry name" value="Extracelular serine carboxypeptidase, putative"/>
    <property type="match status" value="1"/>
</dbReference>
<accession>A0A9P4UT64</accession>
<dbReference type="PANTHER" id="PTHR11010">
    <property type="entry name" value="PROTEASE S28 PRO-X CARBOXYPEPTIDASE-RELATED"/>
    <property type="match status" value="1"/>
</dbReference>
<dbReference type="SUPFAM" id="SSF53474">
    <property type="entry name" value="alpha/beta-Hydrolases"/>
    <property type="match status" value="1"/>
</dbReference>
<evidence type="ECO:0000256" key="1">
    <source>
        <dbReference type="ARBA" id="ARBA00011079"/>
    </source>
</evidence>
<dbReference type="AlphaFoldDB" id="A0A9P4UT64"/>
<keyword evidence="3" id="KW-0732">Signal</keyword>
<keyword evidence="6" id="KW-0121">Carboxypeptidase</keyword>
<organism evidence="6 7">
    <name type="scientific">Polychaeton citri CBS 116435</name>
    <dbReference type="NCBI Taxonomy" id="1314669"/>
    <lineage>
        <taxon>Eukaryota</taxon>
        <taxon>Fungi</taxon>
        <taxon>Dikarya</taxon>
        <taxon>Ascomycota</taxon>
        <taxon>Pezizomycotina</taxon>
        <taxon>Dothideomycetes</taxon>
        <taxon>Dothideomycetidae</taxon>
        <taxon>Capnodiales</taxon>
        <taxon>Capnodiaceae</taxon>
        <taxon>Polychaeton</taxon>
    </lineage>
</organism>
<comment type="caution">
    <text evidence="6">The sequence shown here is derived from an EMBL/GenBank/DDBJ whole genome shotgun (WGS) entry which is preliminary data.</text>
</comment>
<keyword evidence="5" id="KW-0325">Glycoprotein</keyword>
<dbReference type="InterPro" id="IPR029058">
    <property type="entry name" value="AB_hydrolase_fold"/>
</dbReference>